<keyword evidence="3" id="KW-1185">Reference proteome</keyword>
<name>A0A1W1ZT91_9FLAO</name>
<dbReference type="CDD" id="cd01048">
    <property type="entry name" value="Ferritin_like_AB2"/>
    <property type="match status" value="1"/>
</dbReference>
<dbReference type="STRING" id="504486.SAMN05660703_1516"/>
<organism evidence="2 3">
    <name type="scientific">Cellulophaga tyrosinoxydans</name>
    <dbReference type="NCBI Taxonomy" id="504486"/>
    <lineage>
        <taxon>Bacteria</taxon>
        <taxon>Pseudomonadati</taxon>
        <taxon>Bacteroidota</taxon>
        <taxon>Flavobacteriia</taxon>
        <taxon>Flavobacteriales</taxon>
        <taxon>Flavobacteriaceae</taxon>
        <taxon>Cellulophaga</taxon>
    </lineage>
</organism>
<gene>
    <name evidence="2" type="ORF">SAMN05660703_1516</name>
</gene>
<dbReference type="Gene3D" id="1.20.1260.10">
    <property type="match status" value="1"/>
</dbReference>
<accession>A0A1W1ZT91</accession>
<evidence type="ECO:0000313" key="3">
    <source>
        <dbReference type="Proteomes" id="UP000192360"/>
    </source>
</evidence>
<dbReference type="InterPro" id="IPR019243">
    <property type="entry name" value="DUF2202"/>
</dbReference>
<proteinExistence type="predicted"/>
<dbReference type="InterPro" id="IPR009078">
    <property type="entry name" value="Ferritin-like_SF"/>
</dbReference>
<protein>
    <recommendedName>
        <fullName evidence="1">DUF2202 domain-containing protein</fullName>
    </recommendedName>
</protein>
<dbReference type="Pfam" id="PF09968">
    <property type="entry name" value="DUF2202"/>
    <property type="match status" value="1"/>
</dbReference>
<dbReference type="AlphaFoldDB" id="A0A1W1ZT91"/>
<reference evidence="2 3" key="1">
    <citation type="submission" date="2017-04" db="EMBL/GenBank/DDBJ databases">
        <authorList>
            <person name="Afonso C.L."/>
            <person name="Miller P.J."/>
            <person name="Scott M.A."/>
            <person name="Spackman E."/>
            <person name="Goraichik I."/>
            <person name="Dimitrov K.M."/>
            <person name="Suarez D.L."/>
            <person name="Swayne D.E."/>
        </authorList>
    </citation>
    <scope>NUCLEOTIDE SEQUENCE [LARGE SCALE GENOMIC DNA]</scope>
    <source>
        <strain evidence="2 3">DSM 21164</strain>
    </source>
</reference>
<dbReference type="EMBL" id="FWXO01000002">
    <property type="protein sequence ID" value="SMC51583.1"/>
    <property type="molecule type" value="Genomic_DNA"/>
</dbReference>
<dbReference type="InterPro" id="IPR012347">
    <property type="entry name" value="Ferritin-like"/>
</dbReference>
<feature type="domain" description="DUF2202" evidence="1">
    <location>
        <begin position="54"/>
        <end position="210"/>
    </location>
</feature>
<evidence type="ECO:0000259" key="1">
    <source>
        <dbReference type="Pfam" id="PF09968"/>
    </source>
</evidence>
<evidence type="ECO:0000313" key="2">
    <source>
        <dbReference type="EMBL" id="SMC51583.1"/>
    </source>
</evidence>
<sequence>MISLIQNFSIMNTIKVNLLSALVLFLIMTLIYSCGNDTNAKDLYTETLSDTDSAALLFMLEEEKLARDTYAYLDNLWSLNQFSNIKLSEQSHMNAVENLLKVNNISYTILPSGEFADAGLQTYYNQFTIDGAIDQVHALQVGATIEDLDIVDLQEYIDATSNTELISVFESLQCGSRNHLRSFVNTIDNLGASYTPQFLTEEAYDAILNSSQEQCN</sequence>
<dbReference type="SUPFAM" id="SSF47240">
    <property type="entry name" value="Ferritin-like"/>
    <property type="match status" value="1"/>
</dbReference>
<dbReference type="Proteomes" id="UP000192360">
    <property type="component" value="Unassembled WGS sequence"/>
</dbReference>